<accession>A0A183UG36</accession>
<name>A0A183UG36_TOXCA</name>
<sequence>MERKKEGVERRIYLTRGYGFSAARSHHESTLENTGVIMAMEGSEYFFRDTILDDALATVGLADTIEESEYCLPDPDSPPRPNSR</sequence>
<proteinExistence type="predicted"/>
<dbReference type="WBParaSite" id="TCNE_0000745601-mRNA-1">
    <property type="protein sequence ID" value="TCNE_0000745601-mRNA-1"/>
    <property type="gene ID" value="TCNE_0000745601"/>
</dbReference>
<dbReference type="Proteomes" id="UP000050794">
    <property type="component" value="Unassembled WGS sequence"/>
</dbReference>
<reference evidence="3" key="1">
    <citation type="submission" date="2016-06" db="UniProtKB">
        <authorList>
            <consortium name="WormBaseParasite"/>
        </authorList>
    </citation>
    <scope>IDENTIFICATION</scope>
</reference>
<evidence type="ECO:0000313" key="2">
    <source>
        <dbReference type="Proteomes" id="UP000050794"/>
    </source>
</evidence>
<organism evidence="2 3">
    <name type="scientific">Toxocara canis</name>
    <name type="common">Canine roundworm</name>
    <dbReference type="NCBI Taxonomy" id="6265"/>
    <lineage>
        <taxon>Eukaryota</taxon>
        <taxon>Metazoa</taxon>
        <taxon>Ecdysozoa</taxon>
        <taxon>Nematoda</taxon>
        <taxon>Chromadorea</taxon>
        <taxon>Rhabditida</taxon>
        <taxon>Spirurina</taxon>
        <taxon>Ascaridomorpha</taxon>
        <taxon>Ascaridoidea</taxon>
        <taxon>Toxocaridae</taxon>
        <taxon>Toxocara</taxon>
    </lineage>
</organism>
<reference evidence="1 2" key="2">
    <citation type="submission" date="2018-11" db="EMBL/GenBank/DDBJ databases">
        <authorList>
            <consortium name="Pathogen Informatics"/>
        </authorList>
    </citation>
    <scope>NUCLEOTIDE SEQUENCE [LARGE SCALE GENOMIC DNA]</scope>
</reference>
<evidence type="ECO:0000313" key="3">
    <source>
        <dbReference type="WBParaSite" id="TCNE_0000745601-mRNA-1"/>
    </source>
</evidence>
<gene>
    <name evidence="1" type="ORF">TCNE_LOCUS7456</name>
</gene>
<dbReference type="EMBL" id="UYWY01019684">
    <property type="protein sequence ID" value="VDM38777.1"/>
    <property type="molecule type" value="Genomic_DNA"/>
</dbReference>
<dbReference type="AlphaFoldDB" id="A0A183UG36"/>
<keyword evidence="2" id="KW-1185">Reference proteome</keyword>
<evidence type="ECO:0000313" key="1">
    <source>
        <dbReference type="EMBL" id="VDM38777.1"/>
    </source>
</evidence>
<protein>
    <submittedName>
        <fullName evidence="3">Transposase</fullName>
    </submittedName>
</protein>